<evidence type="ECO:0000256" key="9">
    <source>
        <dbReference type="ARBA" id="ARBA00022884"/>
    </source>
</evidence>
<dbReference type="EMBL" id="CP002083">
    <property type="protein sequence ID" value="ADJ25249.1"/>
    <property type="molecule type" value="Genomic_DNA"/>
</dbReference>
<dbReference type="eggNOG" id="COG0144">
    <property type="taxonomic scope" value="Bacteria"/>
</dbReference>
<comment type="function">
    <text evidence="1">Specifically methylates the cytosine at position 967 (m5C967) of 16S rRNA.</text>
</comment>
<accession>D8JY45</accession>
<feature type="compositionally biased region" description="Low complexity" evidence="14">
    <location>
        <begin position="23"/>
        <end position="34"/>
    </location>
</feature>
<dbReference type="Gene3D" id="1.10.940.10">
    <property type="entry name" value="NusB-like"/>
    <property type="match status" value="1"/>
</dbReference>
<gene>
    <name evidence="16" type="ordered locus">Hden_3458</name>
</gene>
<keyword evidence="8 13" id="KW-0949">S-adenosyl-L-methionine</keyword>
<keyword evidence="9 13" id="KW-0694">RNA-binding</keyword>
<proteinExistence type="inferred from homology"/>
<evidence type="ECO:0000256" key="8">
    <source>
        <dbReference type="ARBA" id="ARBA00022691"/>
    </source>
</evidence>
<dbReference type="SUPFAM" id="SSF53335">
    <property type="entry name" value="S-adenosyl-L-methionine-dependent methyltransferases"/>
    <property type="match status" value="1"/>
</dbReference>
<dbReference type="InterPro" id="IPR001678">
    <property type="entry name" value="MeTrfase_RsmB-F_NOP2_dom"/>
</dbReference>
<dbReference type="GO" id="GO:0003723">
    <property type="term" value="F:RNA binding"/>
    <property type="evidence" value="ECO:0007669"/>
    <property type="project" value="UniProtKB-UniRule"/>
</dbReference>
<dbReference type="InterPro" id="IPR004573">
    <property type="entry name" value="rRNA_ssu_MeTfrase_B"/>
</dbReference>
<feature type="binding site" evidence="13">
    <location>
        <position position="325"/>
    </location>
    <ligand>
        <name>S-adenosyl-L-methionine</name>
        <dbReference type="ChEBI" id="CHEBI:59789"/>
    </ligand>
</feature>
<keyword evidence="6 13" id="KW-0489">Methyltransferase</keyword>
<dbReference type="Pfam" id="PF01029">
    <property type="entry name" value="NusB"/>
    <property type="match status" value="1"/>
</dbReference>
<evidence type="ECO:0000313" key="16">
    <source>
        <dbReference type="EMBL" id="ADJ25249.1"/>
    </source>
</evidence>
<feature type="binding site" evidence="13">
    <location>
        <position position="341"/>
    </location>
    <ligand>
        <name>S-adenosyl-L-methionine</name>
        <dbReference type="ChEBI" id="CHEBI:59789"/>
    </ligand>
</feature>
<sequence>MSKAVTNDRGARYGKRPPERQRSTPNPSAPPTSADGLLARDVAVSALFSVLVEKRPFDDVFAKAAAARNLAPRDRAFARLIATTVLRNRGSLQAVLRTYLEKPLPEHLGRLEQILLAAAAQLLLIKTPPHAAISLAVDQCRADRVGKRFGNLVNAVLRRLSESGSGRLASLDNVMLTFPDWLMARWSRTYGAAEARQIARASLSEPSLDITVKSDADAWASRLNGVALPTGSIRCSHVGRVEELDGYNDGAWWVQDAAAALPVKLLGDVSGLSALDLCAAPGGKTAQLAAGGARVVAVDKSAGRLARLQENLQRLGLSAEISVADAQSFSSETAFDVVLLDAPCTATGTIRRHPDILYLKRPEDVAALAALQAKLLRQAAGLVKSGGTLLYCTCSLEPEEGEEQIAAFLSEHRDFRRRPIALDETVIPLLWRTADGDLRTLPSYFSELPEGFRGLDGFYAAMLVKADC</sequence>
<evidence type="ECO:0000256" key="2">
    <source>
        <dbReference type="ARBA" id="ARBA00004496"/>
    </source>
</evidence>
<feature type="region of interest" description="Disordered" evidence="14">
    <location>
        <begin position="1"/>
        <end position="35"/>
    </location>
</feature>
<dbReference type="GO" id="GO:0005737">
    <property type="term" value="C:cytoplasm"/>
    <property type="evidence" value="ECO:0007669"/>
    <property type="project" value="UniProtKB-SubCell"/>
</dbReference>
<dbReference type="STRING" id="582899.Hden_3458"/>
<evidence type="ECO:0000259" key="15">
    <source>
        <dbReference type="PROSITE" id="PS51686"/>
    </source>
</evidence>
<dbReference type="GO" id="GO:0006355">
    <property type="term" value="P:regulation of DNA-templated transcription"/>
    <property type="evidence" value="ECO:0007669"/>
    <property type="project" value="InterPro"/>
</dbReference>
<dbReference type="PROSITE" id="PS51686">
    <property type="entry name" value="SAM_MT_RSMB_NOP"/>
    <property type="match status" value="1"/>
</dbReference>
<dbReference type="InterPro" id="IPR049560">
    <property type="entry name" value="MeTrfase_RsmB-F_NOP2_cat"/>
</dbReference>
<dbReference type="Proteomes" id="UP000002033">
    <property type="component" value="Chromosome"/>
</dbReference>
<dbReference type="NCBIfam" id="TIGR00563">
    <property type="entry name" value="rsmB"/>
    <property type="match status" value="1"/>
</dbReference>
<keyword evidence="17" id="KW-1185">Reference proteome</keyword>
<dbReference type="PANTHER" id="PTHR22807:SF61">
    <property type="entry name" value="NOL1_NOP2_SUN FAMILY PROTEIN _ ANTITERMINATION NUSB DOMAIN-CONTAINING PROTEIN"/>
    <property type="match status" value="1"/>
</dbReference>
<name>D8JY45_HYPDA</name>
<feature type="binding site" evidence="13">
    <location>
        <position position="299"/>
    </location>
    <ligand>
        <name>S-adenosyl-L-methionine</name>
        <dbReference type="ChEBI" id="CHEBI:59789"/>
    </ligand>
</feature>
<evidence type="ECO:0000313" key="17">
    <source>
        <dbReference type="Proteomes" id="UP000002033"/>
    </source>
</evidence>
<dbReference type="AlphaFoldDB" id="D8JY45"/>
<feature type="binding site" evidence="13">
    <location>
        <begin position="278"/>
        <end position="284"/>
    </location>
    <ligand>
        <name>S-adenosyl-L-methionine</name>
        <dbReference type="ChEBI" id="CHEBI:59789"/>
    </ligand>
</feature>
<keyword evidence="7 13" id="KW-0808">Transferase</keyword>
<evidence type="ECO:0000256" key="14">
    <source>
        <dbReference type="SAM" id="MobiDB-lite"/>
    </source>
</evidence>
<dbReference type="PANTHER" id="PTHR22807">
    <property type="entry name" value="NOP2 YEAST -RELATED NOL1/NOP2/FMU SUN DOMAIN-CONTAINING"/>
    <property type="match status" value="1"/>
</dbReference>
<evidence type="ECO:0000256" key="6">
    <source>
        <dbReference type="ARBA" id="ARBA00022603"/>
    </source>
</evidence>
<dbReference type="InterPro" id="IPR035926">
    <property type="entry name" value="NusB-like_sf"/>
</dbReference>
<dbReference type="FunFam" id="3.40.50.150:FF:000257">
    <property type="entry name" value="16S rRNA methyltransferase"/>
    <property type="match status" value="1"/>
</dbReference>
<dbReference type="KEGG" id="hdn:Hden_3458"/>
<keyword evidence="4" id="KW-0963">Cytoplasm</keyword>
<evidence type="ECO:0000256" key="12">
    <source>
        <dbReference type="ARBA" id="ARBA00047283"/>
    </source>
</evidence>
<evidence type="ECO:0000256" key="3">
    <source>
        <dbReference type="ARBA" id="ARBA00012140"/>
    </source>
</evidence>
<dbReference type="Pfam" id="PF01189">
    <property type="entry name" value="Methyltr_RsmB-F"/>
    <property type="match status" value="1"/>
</dbReference>
<dbReference type="InterPro" id="IPR006027">
    <property type="entry name" value="NusB_RsmB_TIM44"/>
</dbReference>
<evidence type="ECO:0000256" key="11">
    <source>
        <dbReference type="ARBA" id="ARBA00031088"/>
    </source>
</evidence>
<keyword evidence="5" id="KW-0698">rRNA processing</keyword>
<dbReference type="InterPro" id="IPR029063">
    <property type="entry name" value="SAM-dependent_MTases_sf"/>
</dbReference>
<reference evidence="17" key="1">
    <citation type="journal article" date="2011" name="J. Bacteriol.">
        <title>Genome sequences of eight morphologically diverse alphaproteobacteria.</title>
        <authorList>
            <consortium name="US DOE Joint Genome Institute"/>
            <person name="Brown P.J."/>
            <person name="Kysela D.T."/>
            <person name="Buechlein A."/>
            <person name="Hemmerich C."/>
            <person name="Brun Y.V."/>
        </authorList>
    </citation>
    <scope>NUCLEOTIDE SEQUENCE [LARGE SCALE GENOMIC DNA]</scope>
    <source>
        <strain evidence="17">ATCC 51888 / DSM 1869 / NCIB 11706 / TK 0415</strain>
    </source>
</reference>
<dbReference type="PRINTS" id="PR02008">
    <property type="entry name" value="RCMTFAMILY"/>
</dbReference>
<evidence type="ECO:0000256" key="10">
    <source>
        <dbReference type="ARBA" id="ARBA00030399"/>
    </source>
</evidence>
<evidence type="ECO:0000256" key="7">
    <source>
        <dbReference type="ARBA" id="ARBA00022679"/>
    </source>
</evidence>
<comment type="subcellular location">
    <subcellularLocation>
        <location evidence="2">Cytoplasm</location>
    </subcellularLocation>
</comment>
<evidence type="ECO:0000256" key="4">
    <source>
        <dbReference type="ARBA" id="ARBA00022490"/>
    </source>
</evidence>
<feature type="active site" description="Nucleophile" evidence="13">
    <location>
        <position position="394"/>
    </location>
</feature>
<protein>
    <recommendedName>
        <fullName evidence="3">16S rRNA (cytosine(967)-C(5))-methyltransferase</fullName>
        <ecNumber evidence="3">2.1.1.176</ecNumber>
    </recommendedName>
    <alternativeName>
        <fullName evidence="10">16S rRNA m5C967 methyltransferase</fullName>
    </alternativeName>
    <alternativeName>
        <fullName evidence="11">rRNA (cytosine-C(5)-)-methyltransferase RsmB</fullName>
    </alternativeName>
</protein>
<organism evidence="16 17">
    <name type="scientific">Hyphomicrobium denitrificans (strain ATCC 51888 / DSM 1869 / NCIMB 11706 / TK 0415)</name>
    <dbReference type="NCBI Taxonomy" id="582899"/>
    <lineage>
        <taxon>Bacteria</taxon>
        <taxon>Pseudomonadati</taxon>
        <taxon>Pseudomonadota</taxon>
        <taxon>Alphaproteobacteria</taxon>
        <taxon>Hyphomicrobiales</taxon>
        <taxon>Hyphomicrobiaceae</taxon>
        <taxon>Hyphomicrobium</taxon>
    </lineage>
</organism>
<evidence type="ECO:0000256" key="1">
    <source>
        <dbReference type="ARBA" id="ARBA00002724"/>
    </source>
</evidence>
<dbReference type="RefSeq" id="WP_013217408.1">
    <property type="nucleotide sequence ID" value="NC_014313.1"/>
</dbReference>
<dbReference type="Gene3D" id="3.40.50.150">
    <property type="entry name" value="Vaccinia Virus protein VP39"/>
    <property type="match status" value="1"/>
</dbReference>
<feature type="domain" description="SAM-dependent MTase RsmB/NOP-type" evidence="15">
    <location>
        <begin position="187"/>
        <end position="466"/>
    </location>
</feature>
<evidence type="ECO:0000256" key="13">
    <source>
        <dbReference type="PROSITE-ProRule" id="PRU01023"/>
    </source>
</evidence>
<dbReference type="EC" id="2.1.1.176" evidence="3"/>
<evidence type="ECO:0000256" key="5">
    <source>
        <dbReference type="ARBA" id="ARBA00022552"/>
    </source>
</evidence>
<dbReference type="CDD" id="cd02440">
    <property type="entry name" value="AdoMet_MTases"/>
    <property type="match status" value="1"/>
</dbReference>
<dbReference type="HOGENOM" id="CLU_005316_0_4_5"/>
<dbReference type="SUPFAM" id="SSF48013">
    <property type="entry name" value="NusB-like"/>
    <property type="match status" value="1"/>
</dbReference>
<comment type="catalytic activity">
    <reaction evidence="12">
        <text>cytidine(967) in 16S rRNA + S-adenosyl-L-methionine = 5-methylcytidine(967) in 16S rRNA + S-adenosyl-L-homocysteine + H(+)</text>
        <dbReference type="Rhea" id="RHEA:42748"/>
        <dbReference type="Rhea" id="RHEA-COMP:10219"/>
        <dbReference type="Rhea" id="RHEA-COMP:10220"/>
        <dbReference type="ChEBI" id="CHEBI:15378"/>
        <dbReference type="ChEBI" id="CHEBI:57856"/>
        <dbReference type="ChEBI" id="CHEBI:59789"/>
        <dbReference type="ChEBI" id="CHEBI:74483"/>
        <dbReference type="ChEBI" id="CHEBI:82748"/>
        <dbReference type="EC" id="2.1.1.176"/>
    </reaction>
</comment>
<comment type="similarity">
    <text evidence="13">Belongs to the class I-like SAM-binding methyltransferase superfamily. RsmB/NOP family.</text>
</comment>
<dbReference type="GO" id="GO:0008649">
    <property type="term" value="F:rRNA methyltransferase activity"/>
    <property type="evidence" value="ECO:0007669"/>
    <property type="project" value="InterPro"/>
</dbReference>
<dbReference type="InterPro" id="IPR023267">
    <property type="entry name" value="RCMT"/>
</dbReference>